<evidence type="ECO:0000313" key="1">
    <source>
        <dbReference type="EMBL" id="QEH62076.1"/>
    </source>
</evidence>
<proteinExistence type="predicted"/>
<reference evidence="1 2" key="1">
    <citation type="submission" date="2019-08" db="EMBL/GenBank/DDBJ databases">
        <title>Complete genome sequence of Spiroplasma chinense CCH (DSM 19755).</title>
        <authorList>
            <person name="Shen H.-Y."/>
            <person name="Lin Y.-C."/>
            <person name="Chou L."/>
            <person name="Kuo C.-H."/>
        </authorList>
    </citation>
    <scope>NUCLEOTIDE SEQUENCE [LARGE SCALE GENOMIC DNA]</scope>
    <source>
        <strain evidence="1 2">CCH</strain>
    </source>
</reference>
<dbReference type="AlphaFoldDB" id="A0A5B9Y5S2"/>
<organism evidence="1 2">
    <name type="scientific">Spiroplasma chinense</name>
    <dbReference type="NCBI Taxonomy" id="216932"/>
    <lineage>
        <taxon>Bacteria</taxon>
        <taxon>Bacillati</taxon>
        <taxon>Mycoplasmatota</taxon>
        <taxon>Mollicutes</taxon>
        <taxon>Entomoplasmatales</taxon>
        <taxon>Spiroplasmataceae</taxon>
        <taxon>Spiroplasma</taxon>
    </lineage>
</organism>
<accession>A0A5B9Y5S2</accession>
<name>A0A5B9Y5S2_9MOLU</name>
<gene>
    <name evidence="1" type="ORF">SCHIN_v1c08810</name>
</gene>
<dbReference type="EMBL" id="CP043026">
    <property type="protein sequence ID" value="QEH62076.1"/>
    <property type="molecule type" value="Genomic_DNA"/>
</dbReference>
<sequence length="49" mass="5639">MTFWSLLGLLNLSLNSILSSNDNKLNNNINKDNEIGFYERITFMGWSSL</sequence>
<dbReference type="KEGG" id="schi:SCHIN_v1c08810"/>
<protein>
    <submittedName>
        <fullName evidence="1">Uncharacterized protein</fullName>
    </submittedName>
</protein>
<keyword evidence="2" id="KW-1185">Reference proteome</keyword>
<dbReference type="Proteomes" id="UP000323144">
    <property type="component" value="Chromosome"/>
</dbReference>
<dbReference type="RefSeq" id="WP_166508446.1">
    <property type="nucleotide sequence ID" value="NZ_CP043026.1"/>
</dbReference>
<evidence type="ECO:0000313" key="2">
    <source>
        <dbReference type="Proteomes" id="UP000323144"/>
    </source>
</evidence>